<keyword evidence="2" id="KW-0808">Transferase</keyword>
<evidence type="ECO:0000256" key="3">
    <source>
        <dbReference type="ARBA" id="ARBA00034478"/>
    </source>
</evidence>
<organism evidence="5">
    <name type="scientific">Arion vulgaris</name>
    <dbReference type="NCBI Taxonomy" id="1028688"/>
    <lineage>
        <taxon>Eukaryota</taxon>
        <taxon>Metazoa</taxon>
        <taxon>Spiralia</taxon>
        <taxon>Lophotrochozoa</taxon>
        <taxon>Mollusca</taxon>
        <taxon>Gastropoda</taxon>
        <taxon>Heterobranchia</taxon>
        <taxon>Euthyneura</taxon>
        <taxon>Panpulmonata</taxon>
        <taxon>Eupulmonata</taxon>
        <taxon>Stylommatophora</taxon>
        <taxon>Helicina</taxon>
        <taxon>Arionoidea</taxon>
        <taxon>Arionidae</taxon>
        <taxon>Arion</taxon>
    </lineage>
</organism>
<dbReference type="EMBL" id="HACG01029477">
    <property type="protein sequence ID" value="CEK76342.1"/>
    <property type="molecule type" value="Transcribed_RNA"/>
</dbReference>
<protein>
    <recommendedName>
        <fullName evidence="4">Hcy-binding domain-containing protein</fullName>
    </recommendedName>
</protein>
<dbReference type="GO" id="GO:0008168">
    <property type="term" value="F:methyltransferase activity"/>
    <property type="evidence" value="ECO:0007669"/>
    <property type="project" value="UniProtKB-KW"/>
</dbReference>
<evidence type="ECO:0000256" key="2">
    <source>
        <dbReference type="ARBA" id="ARBA00022679"/>
    </source>
</evidence>
<keyword evidence="1" id="KW-0489">Methyltransferase</keyword>
<dbReference type="Gene3D" id="3.20.20.330">
    <property type="entry name" value="Homocysteine-binding-like domain"/>
    <property type="match status" value="1"/>
</dbReference>
<gene>
    <name evidence="5" type="primary">ORF99590</name>
</gene>
<name>A0A0B7A6Q3_9EUPU</name>
<reference evidence="5" key="1">
    <citation type="submission" date="2014-12" db="EMBL/GenBank/DDBJ databases">
        <title>Insight into the proteome of Arion vulgaris.</title>
        <authorList>
            <person name="Aradska J."/>
            <person name="Bulat T."/>
            <person name="Smidak R."/>
            <person name="Sarate P."/>
            <person name="Gangsoo J."/>
            <person name="Sialana F."/>
            <person name="Bilban M."/>
            <person name="Lubec G."/>
        </authorList>
    </citation>
    <scope>NUCLEOTIDE SEQUENCE</scope>
    <source>
        <tissue evidence="5">Skin</tissue>
    </source>
</reference>
<feature type="domain" description="Hcy-binding" evidence="4">
    <location>
        <begin position="1"/>
        <end position="55"/>
    </location>
</feature>
<dbReference type="InterPro" id="IPR003726">
    <property type="entry name" value="HCY_dom"/>
</dbReference>
<dbReference type="AlphaFoldDB" id="A0A0B7A6Q3"/>
<proteinExistence type="predicted"/>
<dbReference type="GO" id="GO:0032259">
    <property type="term" value="P:methylation"/>
    <property type="evidence" value="ECO:0007669"/>
    <property type="project" value="UniProtKB-KW"/>
</dbReference>
<accession>A0A0B7A6Q3</accession>
<dbReference type="InterPro" id="IPR036589">
    <property type="entry name" value="HCY_dom_sf"/>
</dbReference>
<dbReference type="Pfam" id="PF02574">
    <property type="entry name" value="S-methyl_trans"/>
    <property type="match status" value="1"/>
</dbReference>
<comment type="pathway">
    <text evidence="3">Amino-acid biosynthesis; L-methionine biosynthesis via de novo pathway.</text>
</comment>
<evidence type="ECO:0000259" key="4">
    <source>
        <dbReference type="Pfam" id="PF02574"/>
    </source>
</evidence>
<evidence type="ECO:0000256" key="1">
    <source>
        <dbReference type="ARBA" id="ARBA00022603"/>
    </source>
</evidence>
<dbReference type="SUPFAM" id="SSF82282">
    <property type="entry name" value="Homocysteine S-methyltransferase"/>
    <property type="match status" value="1"/>
</dbReference>
<evidence type="ECO:0000313" key="5">
    <source>
        <dbReference type="EMBL" id="CEK76342.1"/>
    </source>
</evidence>
<sequence length="56" mass="6462">MTREELSNWHLPRFKALIDSQPDLLAIETIPLVKEAEAILDNLQKFPGVKAWITFL</sequence>